<proteinExistence type="predicted"/>
<keyword evidence="3" id="KW-1185">Reference proteome</keyword>
<dbReference type="AlphaFoldDB" id="A0A7X5HWS1"/>
<dbReference type="InterPro" id="IPR018768">
    <property type="entry name" value="DUF2344"/>
</dbReference>
<feature type="domain" description="DUF2344" evidence="1">
    <location>
        <begin position="2"/>
        <end position="184"/>
    </location>
</feature>
<sequence length="223" mass="24409">MKARLKFTKTGPIRFVGHLDFMRTLQKLFRRAGIPVAYSEGFSPHQNFSIAAPLPVGTTSEGDYLDMQLTHAFDKGELASLLAKANQAAPPGVRFLTARILEEGETAGMAAVAASSYVVELQDSLVDAGILQAFMDQEQILVLKINKKGKSKEQDLRPGILAFDLEDGKLHMTLATGSVFNIKPETVLSLLLEFAGTPAGQDVHYRVHRTELYRQADGKLVPL</sequence>
<evidence type="ECO:0000259" key="1">
    <source>
        <dbReference type="Pfam" id="PF10105"/>
    </source>
</evidence>
<dbReference type="RefSeq" id="WP_162370641.1">
    <property type="nucleotide sequence ID" value="NZ_JAAEEH010000024.1"/>
</dbReference>
<name>A0A7X5HWS1_9FIRM</name>
<dbReference type="Proteomes" id="UP000461585">
    <property type="component" value="Unassembled WGS sequence"/>
</dbReference>
<evidence type="ECO:0000313" key="2">
    <source>
        <dbReference type="EMBL" id="NDL67916.1"/>
    </source>
</evidence>
<dbReference type="Pfam" id="PF10105">
    <property type="entry name" value="DUF2344"/>
    <property type="match status" value="1"/>
</dbReference>
<evidence type="ECO:0000313" key="3">
    <source>
        <dbReference type="Proteomes" id="UP000461585"/>
    </source>
</evidence>
<gene>
    <name evidence="2" type="ORF">GXN74_09205</name>
</gene>
<protein>
    <submittedName>
        <fullName evidence="2">DUF2344 domain-containing protein</fullName>
    </submittedName>
</protein>
<dbReference type="NCBIfam" id="TIGR03936">
    <property type="entry name" value="sam_1_link_chp"/>
    <property type="match status" value="1"/>
</dbReference>
<reference evidence="2 3" key="1">
    <citation type="submission" date="2020-01" db="EMBL/GenBank/DDBJ databases">
        <title>Anaeroalcalibacter tamaniensis gen. nov., sp. nov., moderately halophilic strictly anaerobic fermenter bacterium from mud volcano of Taman peninsula.</title>
        <authorList>
            <person name="Frolova A."/>
            <person name="Merkel A.Y."/>
            <person name="Slobodkin A.I."/>
        </authorList>
    </citation>
    <scope>NUCLEOTIDE SEQUENCE [LARGE SCALE GENOMIC DNA]</scope>
    <source>
        <strain evidence="2 3">F-3ap</strain>
    </source>
</reference>
<comment type="caution">
    <text evidence="2">The sequence shown here is derived from an EMBL/GenBank/DDBJ whole genome shotgun (WGS) entry which is preliminary data.</text>
</comment>
<accession>A0A7X5HWS1</accession>
<organism evidence="2 3">
    <name type="scientific">Anaerotalea alkaliphila</name>
    <dbReference type="NCBI Taxonomy" id="2662126"/>
    <lineage>
        <taxon>Bacteria</taxon>
        <taxon>Bacillati</taxon>
        <taxon>Bacillota</taxon>
        <taxon>Clostridia</taxon>
        <taxon>Eubacteriales</taxon>
        <taxon>Anaerotalea</taxon>
    </lineage>
</organism>
<dbReference type="EMBL" id="JAAEEH010000024">
    <property type="protein sequence ID" value="NDL67916.1"/>
    <property type="molecule type" value="Genomic_DNA"/>
</dbReference>